<evidence type="ECO:0000256" key="2">
    <source>
        <dbReference type="SAM" id="Phobius"/>
    </source>
</evidence>
<dbReference type="EMBL" id="JAUSVK010000001">
    <property type="protein sequence ID" value="MDQ0395695.1"/>
    <property type="molecule type" value="Genomic_DNA"/>
</dbReference>
<comment type="similarity">
    <text evidence="1">Belongs to the glycosyltransferase 20 family.</text>
</comment>
<dbReference type="Gene3D" id="3.40.50.2000">
    <property type="entry name" value="Glycogen Phosphorylase B"/>
    <property type="match status" value="2"/>
</dbReference>
<dbReference type="GO" id="GO:0003825">
    <property type="term" value="F:alpha,alpha-trehalose-phosphate synthase (UDP-forming) activity"/>
    <property type="evidence" value="ECO:0007669"/>
    <property type="project" value="UniProtKB-EC"/>
</dbReference>
<reference evidence="3 4" key="1">
    <citation type="submission" date="2023-07" db="EMBL/GenBank/DDBJ databases">
        <title>Genomic Encyclopedia of Type Strains, Phase IV (KMG-IV): sequencing the most valuable type-strain genomes for metagenomic binning, comparative biology and taxonomic classification.</title>
        <authorList>
            <person name="Goeker M."/>
        </authorList>
    </citation>
    <scope>NUCLEOTIDE SEQUENCE [LARGE SCALE GENOMIC DNA]</scope>
    <source>
        <strain evidence="3 4">DSM 5896</strain>
    </source>
</reference>
<keyword evidence="2" id="KW-0812">Transmembrane</keyword>
<gene>
    <name evidence="3" type="ORF">J3R73_005487</name>
</gene>
<dbReference type="EC" id="2.4.1.15" evidence="3"/>
<evidence type="ECO:0000313" key="4">
    <source>
        <dbReference type="Proteomes" id="UP001237448"/>
    </source>
</evidence>
<keyword evidence="2" id="KW-0472">Membrane</keyword>
<keyword evidence="3" id="KW-0808">Transferase</keyword>
<comment type="caution">
    <text evidence="3">The sequence shown here is derived from an EMBL/GenBank/DDBJ whole genome shotgun (WGS) entry which is preliminary data.</text>
</comment>
<sequence>MKLRLADGVKFAAAGVILVVALIAGVAPFSKTFIEHWSRRDVEARSRLVYNAIQGPVSHALATGDMDRLGSIFDGVAQDNRILAVGLCDPSGRLLKPTKLMPPTFSCDNLPDEEAGNFSTLTRGRQNILVGTFPLAEQSGKAHLIILHDLSFIDVRSDTAQTFVALTFAGFAVVIAGIAAIFVFFMLRGWMRSLQMAVEDVRSGRPLSPERRELTPIDAQIQTLLREIGRVPFETTQIDWNPDALQRLLHDALPGAEVLIVANREPYIHIRTGQKVTVQTPASGLVSALEPVMRACGGTWIAHGSGNADRETVDRNDKIAVPPQDPAYTLRRIWLTDEEQDGYYYGLANEGLWPLCHIAFVRPTFREEDWHAYEIVNERFADAVAQEARTEDPIVLVQDYHFALAPRMIRERLPRATIITFWHIPWPNAETFGICPWKERIIEGLLGSTILGFHTQFHCNNFFETVDRYVESRIDRERATVTLGGHETMVRPYPISIEWPPRALASQPPVETCRAEVRRDLGLPPDIKLAVGIERFDYTKGLLDRMKAVDALLTSTPSWKGHFVFVQVAAPTRSKLFAYSNLQNEAEALVEEINQRHGEGDYKPILLIVRHHEHDEVFKLFRAADLCIVSSLHDGMNLVAKEFVAARDDEQGVLVLSSFTGASREMSEALIVNPYHAQEMAQAIETALSMPAQEQRERIRVMRQQVQERNVYRWAGRMLLDAAQVRQRQRILDIGNRNREQ</sequence>
<evidence type="ECO:0000313" key="3">
    <source>
        <dbReference type="EMBL" id="MDQ0395695.1"/>
    </source>
</evidence>
<organism evidence="3 4">
    <name type="scientific">Labrys monachus</name>
    <dbReference type="NCBI Taxonomy" id="217067"/>
    <lineage>
        <taxon>Bacteria</taxon>
        <taxon>Pseudomonadati</taxon>
        <taxon>Pseudomonadota</taxon>
        <taxon>Alphaproteobacteria</taxon>
        <taxon>Hyphomicrobiales</taxon>
        <taxon>Xanthobacteraceae</taxon>
        <taxon>Labrys</taxon>
    </lineage>
</organism>
<evidence type="ECO:0000256" key="1">
    <source>
        <dbReference type="ARBA" id="ARBA00008799"/>
    </source>
</evidence>
<dbReference type="Proteomes" id="UP001237448">
    <property type="component" value="Unassembled WGS sequence"/>
</dbReference>
<dbReference type="PANTHER" id="PTHR10788">
    <property type="entry name" value="TREHALOSE-6-PHOSPHATE SYNTHASE"/>
    <property type="match status" value="1"/>
</dbReference>
<dbReference type="RefSeq" id="WP_307434790.1">
    <property type="nucleotide sequence ID" value="NZ_JAUSVK010000001.1"/>
</dbReference>
<feature type="transmembrane region" description="Helical" evidence="2">
    <location>
        <begin position="163"/>
        <end position="187"/>
    </location>
</feature>
<keyword evidence="4" id="KW-1185">Reference proteome</keyword>
<dbReference type="InterPro" id="IPR001830">
    <property type="entry name" value="Glyco_trans_20"/>
</dbReference>
<keyword evidence="3" id="KW-0328">Glycosyltransferase</keyword>
<dbReference type="CDD" id="cd03788">
    <property type="entry name" value="GT20_TPS"/>
    <property type="match status" value="1"/>
</dbReference>
<dbReference type="PANTHER" id="PTHR10788:SF106">
    <property type="entry name" value="BCDNA.GH08860"/>
    <property type="match status" value="1"/>
</dbReference>
<dbReference type="SUPFAM" id="SSF53756">
    <property type="entry name" value="UDP-Glycosyltransferase/glycogen phosphorylase"/>
    <property type="match status" value="1"/>
</dbReference>
<accession>A0ABU0FM58</accession>
<protein>
    <submittedName>
        <fullName evidence="3">Trehalose 6-phosphate synthase</fullName>
        <ecNumber evidence="3">2.4.1.15</ecNumber>
    </submittedName>
</protein>
<name>A0ABU0FM58_9HYPH</name>
<dbReference type="Pfam" id="PF00982">
    <property type="entry name" value="Glyco_transf_20"/>
    <property type="match status" value="1"/>
</dbReference>
<proteinExistence type="inferred from homology"/>
<keyword evidence="2" id="KW-1133">Transmembrane helix</keyword>
<feature type="transmembrane region" description="Helical" evidence="2">
    <location>
        <begin position="12"/>
        <end position="30"/>
    </location>
</feature>